<sequence length="130" mass="14245">MPHITLDYSANMEDRTDIAALCRHLRQAAAETGVFPLAGIRVRAFAASHASIADGDPQHGYIDISIRLRAGRDLDTRKRAAQAVFAAAQSFLEPALQQHSIALSLEMRDIDPELSPKCGTIRDHMQKADP</sequence>
<protein>
    <submittedName>
        <fullName evidence="1">5-carboxymethyl-2-hydroxymuconate Delta-isomerase</fullName>
    </submittedName>
</protein>
<dbReference type="InterPro" id="IPR014347">
    <property type="entry name" value="Tautomerase/MIF_sf"/>
</dbReference>
<organism evidence="1 2">
    <name type="scientific">Leisingera aquaemixtae</name>
    <dbReference type="NCBI Taxonomy" id="1396826"/>
    <lineage>
        <taxon>Bacteria</taxon>
        <taxon>Pseudomonadati</taxon>
        <taxon>Pseudomonadota</taxon>
        <taxon>Alphaproteobacteria</taxon>
        <taxon>Rhodobacterales</taxon>
        <taxon>Roseobacteraceae</taxon>
        <taxon>Leisingera</taxon>
    </lineage>
</organism>
<dbReference type="EMBL" id="CP081051">
    <property type="protein sequence ID" value="UWQ41081.1"/>
    <property type="molecule type" value="Genomic_DNA"/>
</dbReference>
<dbReference type="CDD" id="cd00580">
    <property type="entry name" value="CHMI"/>
    <property type="match status" value="1"/>
</dbReference>
<name>A0ABY5WHY5_9RHOB</name>
<dbReference type="RefSeq" id="WP_259964279.1">
    <property type="nucleotide sequence ID" value="NZ_CP081044.1"/>
</dbReference>
<dbReference type="Proteomes" id="UP001058514">
    <property type="component" value="Chromosome"/>
</dbReference>
<keyword evidence="2" id="KW-1185">Reference proteome</keyword>
<accession>A0ABY5WHY5</accession>
<dbReference type="InterPro" id="IPR004220">
    <property type="entry name" value="5-COMe_2-OHmuconate_Isoase"/>
</dbReference>
<dbReference type="Pfam" id="PF02962">
    <property type="entry name" value="CHMI"/>
    <property type="match status" value="1"/>
</dbReference>
<dbReference type="Gene3D" id="3.30.429.10">
    <property type="entry name" value="Macrophage Migration Inhibitory Factor"/>
    <property type="match status" value="1"/>
</dbReference>
<dbReference type="SUPFAM" id="SSF55331">
    <property type="entry name" value="Tautomerase/MIF"/>
    <property type="match status" value="1"/>
</dbReference>
<reference evidence="1" key="1">
    <citation type="submission" date="2021-08" db="EMBL/GenBank/DDBJ databases">
        <authorList>
            <person name="Nwanade C."/>
            <person name="Wang M."/>
            <person name="Masoudi A."/>
            <person name="Yu Z."/>
            <person name="Liu J."/>
        </authorList>
    </citation>
    <scope>NUCLEOTIDE SEQUENCE</scope>
    <source>
        <strain evidence="1">S166</strain>
    </source>
</reference>
<gene>
    <name evidence="1" type="ORF">K3718_16345</name>
</gene>
<evidence type="ECO:0000313" key="2">
    <source>
        <dbReference type="Proteomes" id="UP001058514"/>
    </source>
</evidence>
<evidence type="ECO:0000313" key="1">
    <source>
        <dbReference type="EMBL" id="UWQ41081.1"/>
    </source>
</evidence>
<dbReference type="PANTHER" id="PTHR37950:SF1">
    <property type="entry name" value="4-HYDROXYPHENYLACETATE CATABOLISM PROTEIN"/>
    <property type="match status" value="1"/>
</dbReference>
<proteinExistence type="predicted"/>
<dbReference type="PANTHER" id="PTHR37950">
    <property type="entry name" value="4-HYDROXYPHENYLACETATE CATABOLISM PROTEIN"/>
    <property type="match status" value="1"/>
</dbReference>